<protein>
    <recommendedName>
        <fullName evidence="3">DNA-directed DNA polymerase</fullName>
    </recommendedName>
</protein>
<dbReference type="PANTHER" id="PTHR31511:SF12">
    <property type="entry name" value="RHO TERMINATION FACTOR N-TERMINAL DOMAIN-CONTAINING PROTEIN"/>
    <property type="match status" value="1"/>
</dbReference>
<evidence type="ECO:0000313" key="2">
    <source>
        <dbReference type="Proteomes" id="UP001154329"/>
    </source>
</evidence>
<organism evidence="1 2">
    <name type="scientific">Aphis gossypii</name>
    <name type="common">Cotton aphid</name>
    <dbReference type="NCBI Taxonomy" id="80765"/>
    <lineage>
        <taxon>Eukaryota</taxon>
        <taxon>Metazoa</taxon>
        <taxon>Ecdysozoa</taxon>
        <taxon>Arthropoda</taxon>
        <taxon>Hexapoda</taxon>
        <taxon>Insecta</taxon>
        <taxon>Pterygota</taxon>
        <taxon>Neoptera</taxon>
        <taxon>Paraneoptera</taxon>
        <taxon>Hemiptera</taxon>
        <taxon>Sternorrhyncha</taxon>
        <taxon>Aphidomorpha</taxon>
        <taxon>Aphidoidea</taxon>
        <taxon>Aphididae</taxon>
        <taxon>Aphidini</taxon>
        <taxon>Aphis</taxon>
        <taxon>Aphis</taxon>
    </lineage>
</organism>
<dbReference type="GO" id="GO:0071897">
    <property type="term" value="P:DNA biosynthetic process"/>
    <property type="evidence" value="ECO:0007669"/>
    <property type="project" value="UniProtKB-ARBA"/>
</dbReference>
<dbReference type="InterPro" id="IPR043502">
    <property type="entry name" value="DNA/RNA_pol_sf"/>
</dbReference>
<evidence type="ECO:0000313" key="1">
    <source>
        <dbReference type="EMBL" id="CAH1710846.1"/>
    </source>
</evidence>
<reference evidence="1" key="1">
    <citation type="submission" date="2022-02" db="EMBL/GenBank/DDBJ databases">
        <authorList>
            <person name="King R."/>
        </authorList>
    </citation>
    <scope>NUCLEOTIDE SEQUENCE</scope>
</reference>
<dbReference type="InterPro" id="IPR023211">
    <property type="entry name" value="DNA_pol_palm_dom_sf"/>
</dbReference>
<reference evidence="1" key="2">
    <citation type="submission" date="2022-10" db="EMBL/GenBank/DDBJ databases">
        <authorList>
            <consortium name="ENA_rothamsted_submissions"/>
            <consortium name="culmorum"/>
            <person name="King R."/>
        </authorList>
    </citation>
    <scope>NUCLEOTIDE SEQUENCE</scope>
</reference>
<gene>
    <name evidence="1" type="ORF">APHIGO_LOCUS1367</name>
</gene>
<proteinExistence type="predicted"/>
<dbReference type="EMBL" id="OU899034">
    <property type="protein sequence ID" value="CAH1710846.1"/>
    <property type="molecule type" value="Genomic_DNA"/>
</dbReference>
<keyword evidence="2" id="KW-1185">Reference proteome</keyword>
<feature type="non-terminal residue" evidence="1">
    <location>
        <position position="1"/>
    </location>
</feature>
<evidence type="ECO:0008006" key="3">
    <source>
        <dbReference type="Google" id="ProtNLM"/>
    </source>
</evidence>
<dbReference type="PANTHER" id="PTHR31511">
    <property type="entry name" value="PROTEIN CBG23764"/>
    <property type="match status" value="1"/>
</dbReference>
<dbReference type="Gene3D" id="3.90.1600.10">
    <property type="entry name" value="Palm domain of DNA polymerase"/>
    <property type="match status" value="1"/>
</dbReference>
<sequence length="192" mass="22650">MYDYHYNVMQKHYDDKIELMYTDTDSLVYYIQTDDFYNDLLNNPNLLNRMDTANIPRDHSCYIAERKKIPGLFSDETDGRIMREFCALCAKSYAYILEDKEKIKGKGIRGHVVRNHMTFQDHKRCLFGDTSLEETTSNVSIRSFKHKLKTIKSNQLTYNSFDDKRVILEDKVHTLAHGHYSIEEKLEAELDS</sequence>
<name>A0A9P0ND15_APHGO</name>
<accession>A0A9P0ND15</accession>
<dbReference type="AlphaFoldDB" id="A0A9P0ND15"/>
<dbReference type="SUPFAM" id="SSF56672">
    <property type="entry name" value="DNA/RNA polymerases"/>
    <property type="match status" value="1"/>
</dbReference>
<dbReference type="Proteomes" id="UP001154329">
    <property type="component" value="Chromosome 1"/>
</dbReference>